<keyword evidence="4" id="KW-0732">Signal</keyword>
<keyword evidence="7" id="KW-0325">Glycoprotein</keyword>
<evidence type="ECO:0000256" key="1">
    <source>
        <dbReference type="ARBA" id="ARBA00001974"/>
    </source>
</evidence>
<protein>
    <recommendedName>
        <fullName evidence="8">Glucose-methanol-choline oxidoreductase C-terminal domain-containing protein</fullName>
    </recommendedName>
</protein>
<feature type="domain" description="Glucose-methanol-choline oxidoreductase C-terminal" evidence="8">
    <location>
        <begin position="116"/>
        <end position="240"/>
    </location>
</feature>
<keyword evidence="5" id="KW-0274">FAD</keyword>
<keyword evidence="6" id="KW-0560">Oxidoreductase</keyword>
<dbReference type="Proteomes" id="UP001437256">
    <property type="component" value="Unassembled WGS sequence"/>
</dbReference>
<comment type="cofactor">
    <cofactor evidence="1">
        <name>FAD</name>
        <dbReference type="ChEBI" id="CHEBI:57692"/>
    </cofactor>
</comment>
<evidence type="ECO:0000256" key="2">
    <source>
        <dbReference type="ARBA" id="ARBA00010790"/>
    </source>
</evidence>
<evidence type="ECO:0000256" key="4">
    <source>
        <dbReference type="ARBA" id="ARBA00022729"/>
    </source>
</evidence>
<evidence type="ECO:0000256" key="5">
    <source>
        <dbReference type="ARBA" id="ARBA00022827"/>
    </source>
</evidence>
<sequence length="253" mass="27740">MLRDEKVAAQHIELLAKGEGAFTAGFTNVAWVPLADVTSRSQALYEQEKKQIEEDVKNSSGYPPGLLEQYDIQLERIPNGHLDCEIAVTATFLGAGMPPIEGKKYVSIAIFLNHAFSRGTIHSSSNDPLVDPEIDPHYWEHQIGMIHSFFTGVIPFDYSAYEYIPGPAVDTDEKLAGWGKDALGSTWHTAGSCSMLPREKNGVVDTHLKVYGTKNIRVVDLSIVPLNIAAHTQATVYTIAELASDIIKGKFSP</sequence>
<dbReference type="InterPro" id="IPR007867">
    <property type="entry name" value="GMC_OxRtase_C"/>
</dbReference>
<dbReference type="SUPFAM" id="SSF51905">
    <property type="entry name" value="FAD/NAD(P)-binding domain"/>
    <property type="match status" value="1"/>
</dbReference>
<evidence type="ECO:0000313" key="9">
    <source>
        <dbReference type="EMBL" id="KAL0061380.1"/>
    </source>
</evidence>
<gene>
    <name evidence="9" type="ORF">AAF712_011779</name>
</gene>
<dbReference type="EMBL" id="JBBXMP010000137">
    <property type="protein sequence ID" value="KAL0061380.1"/>
    <property type="molecule type" value="Genomic_DNA"/>
</dbReference>
<comment type="caution">
    <text evidence="9">The sequence shown here is derived from an EMBL/GenBank/DDBJ whole genome shotgun (WGS) entry which is preliminary data.</text>
</comment>
<dbReference type="PANTHER" id="PTHR11552">
    <property type="entry name" value="GLUCOSE-METHANOL-CHOLINE GMC OXIDOREDUCTASE"/>
    <property type="match status" value="1"/>
</dbReference>
<keyword evidence="3" id="KW-0285">Flavoprotein</keyword>
<dbReference type="PANTHER" id="PTHR11552:SF201">
    <property type="entry name" value="GLUCOSE-METHANOL-CHOLINE OXIDOREDUCTASE N-TERMINAL DOMAIN-CONTAINING PROTEIN"/>
    <property type="match status" value="1"/>
</dbReference>
<dbReference type="InterPro" id="IPR036188">
    <property type="entry name" value="FAD/NAD-bd_sf"/>
</dbReference>
<dbReference type="Gene3D" id="3.50.50.60">
    <property type="entry name" value="FAD/NAD(P)-binding domain"/>
    <property type="match status" value="1"/>
</dbReference>
<dbReference type="Pfam" id="PF05199">
    <property type="entry name" value="GMC_oxred_C"/>
    <property type="match status" value="1"/>
</dbReference>
<dbReference type="SUPFAM" id="SSF54373">
    <property type="entry name" value="FAD-linked reductases, C-terminal domain"/>
    <property type="match status" value="1"/>
</dbReference>
<evidence type="ECO:0000256" key="6">
    <source>
        <dbReference type="ARBA" id="ARBA00023002"/>
    </source>
</evidence>
<dbReference type="InterPro" id="IPR012132">
    <property type="entry name" value="GMC_OxRdtase"/>
</dbReference>
<proteinExistence type="inferred from homology"/>
<accession>A0ABR2ZI97</accession>
<comment type="similarity">
    <text evidence="2">Belongs to the GMC oxidoreductase family.</text>
</comment>
<evidence type="ECO:0000259" key="8">
    <source>
        <dbReference type="Pfam" id="PF05199"/>
    </source>
</evidence>
<name>A0ABR2ZI97_9AGAR</name>
<organism evidence="9 10">
    <name type="scientific">Marasmius tenuissimus</name>
    <dbReference type="NCBI Taxonomy" id="585030"/>
    <lineage>
        <taxon>Eukaryota</taxon>
        <taxon>Fungi</taxon>
        <taxon>Dikarya</taxon>
        <taxon>Basidiomycota</taxon>
        <taxon>Agaricomycotina</taxon>
        <taxon>Agaricomycetes</taxon>
        <taxon>Agaricomycetidae</taxon>
        <taxon>Agaricales</taxon>
        <taxon>Marasmiineae</taxon>
        <taxon>Marasmiaceae</taxon>
        <taxon>Marasmius</taxon>
    </lineage>
</organism>
<keyword evidence="10" id="KW-1185">Reference proteome</keyword>
<evidence type="ECO:0000256" key="7">
    <source>
        <dbReference type="ARBA" id="ARBA00023180"/>
    </source>
</evidence>
<evidence type="ECO:0000313" key="10">
    <source>
        <dbReference type="Proteomes" id="UP001437256"/>
    </source>
</evidence>
<dbReference type="Gene3D" id="3.30.560.10">
    <property type="entry name" value="Glucose Oxidase, domain 3"/>
    <property type="match status" value="1"/>
</dbReference>
<reference evidence="9 10" key="1">
    <citation type="submission" date="2024-05" db="EMBL/GenBank/DDBJ databases">
        <title>A draft genome resource for the thread blight pathogen Marasmius tenuissimus strain MS-2.</title>
        <authorList>
            <person name="Yulfo-Soto G.E."/>
            <person name="Baruah I.K."/>
            <person name="Amoako-Attah I."/>
            <person name="Bukari Y."/>
            <person name="Meinhardt L.W."/>
            <person name="Bailey B.A."/>
            <person name="Cohen S.P."/>
        </authorList>
    </citation>
    <scope>NUCLEOTIDE SEQUENCE [LARGE SCALE GENOMIC DNA]</scope>
    <source>
        <strain evidence="9 10">MS-2</strain>
    </source>
</reference>
<evidence type="ECO:0000256" key="3">
    <source>
        <dbReference type="ARBA" id="ARBA00022630"/>
    </source>
</evidence>